<feature type="domain" description="Lipoyl-binding" evidence="8">
    <location>
        <begin position="2"/>
        <end position="77"/>
    </location>
</feature>
<name>A0ABX8UM75_9BURK</name>
<evidence type="ECO:0000259" key="8">
    <source>
        <dbReference type="PROSITE" id="PS50968"/>
    </source>
</evidence>
<proteinExistence type="inferred from homology"/>
<feature type="compositionally biased region" description="Basic and acidic residues" evidence="7">
    <location>
        <begin position="106"/>
        <end position="116"/>
    </location>
</feature>
<evidence type="ECO:0000256" key="6">
    <source>
        <dbReference type="ARBA" id="ARBA00023315"/>
    </source>
</evidence>
<dbReference type="RefSeq" id="WP_219799158.1">
    <property type="nucleotide sequence ID" value="NZ_CP080095.1"/>
</dbReference>
<keyword evidence="6 10" id="KW-0012">Acyltransferase</keyword>
<accession>A0ABX8UM75</accession>
<evidence type="ECO:0000256" key="7">
    <source>
        <dbReference type="SAM" id="MobiDB-lite"/>
    </source>
</evidence>
<evidence type="ECO:0000259" key="9">
    <source>
        <dbReference type="PROSITE" id="PS51826"/>
    </source>
</evidence>
<dbReference type="InterPro" id="IPR029058">
    <property type="entry name" value="AB_hydrolase_fold"/>
</dbReference>
<dbReference type="Gene3D" id="3.40.50.1820">
    <property type="entry name" value="alpha/beta hydrolase"/>
    <property type="match status" value="1"/>
</dbReference>
<reference evidence="10 11" key="1">
    <citation type="submission" date="2021-07" db="EMBL/GenBank/DDBJ databases">
        <title>Paraburkholderia edwinii protects Aspergillus sp. from phenazines by acting as a toxin sponge.</title>
        <authorList>
            <person name="Dahlstrom K.M."/>
            <person name="Newman D.K."/>
        </authorList>
    </citation>
    <scope>NUCLEOTIDE SEQUENCE [LARGE SCALE GENOMIC DNA]</scope>
    <source>
        <strain evidence="10 11">Pe01</strain>
    </source>
</reference>
<comment type="cofactor">
    <cofactor evidence="1">
        <name>(R)-lipoate</name>
        <dbReference type="ChEBI" id="CHEBI:83088"/>
    </cofactor>
</comment>
<feature type="domain" description="Peripheral subunit-binding (PSBD)" evidence="9">
    <location>
        <begin position="147"/>
        <end position="184"/>
    </location>
</feature>
<dbReference type="SUPFAM" id="SSF53474">
    <property type="entry name" value="alpha/beta-Hydrolases"/>
    <property type="match status" value="1"/>
</dbReference>
<dbReference type="InterPro" id="IPR003016">
    <property type="entry name" value="2-oxoA_DH_lipoyl-BS"/>
</dbReference>
<dbReference type="Pfam" id="PF02817">
    <property type="entry name" value="E3_binding"/>
    <property type="match status" value="1"/>
</dbReference>
<evidence type="ECO:0000313" key="11">
    <source>
        <dbReference type="Proteomes" id="UP000826462"/>
    </source>
</evidence>
<dbReference type="InterPro" id="IPR011053">
    <property type="entry name" value="Single_hybrid_motif"/>
</dbReference>
<dbReference type="CDD" id="cd06849">
    <property type="entry name" value="lipoyl_domain"/>
    <property type="match status" value="1"/>
</dbReference>
<dbReference type="PANTHER" id="PTHR43178">
    <property type="entry name" value="DIHYDROLIPOAMIDE ACETYLTRANSFERASE COMPONENT OF PYRUVATE DEHYDROGENASE COMPLEX"/>
    <property type="match status" value="1"/>
</dbReference>
<keyword evidence="5" id="KW-0450">Lipoyl</keyword>
<evidence type="ECO:0000256" key="2">
    <source>
        <dbReference type="ARBA" id="ARBA00007317"/>
    </source>
</evidence>
<sequence length="470" mass="49460">MPTEVILPRVDMDMTEGMIAAWHVHEGETVRAGTVIFEIETSKATMEVDAPASGTIRHISTAVGETVPVGTPVAWIYAEGEAVADLAGAQARARTLAKCADSADSRADGAAHDTAPDAHASSADVAAPQASVMPAPVDLQTANSRLRATPAARRLARERGLDLRDIAGSGPHGRIGASDVLREPQAMPDVARERAEREFAAQLRSGRPQAAPLHRVWLREGTGDPLVLLHGFAAELNSWRPFCHAFNRVAPAGRGVLALDLPAHGKSAAQPAGTLDEIVAAVDETLAVEQITHCHLAGHSFGGAIALATAAYGPLALTKVRSLTLIAPAGLGPDSNAAFLRGITQASRRTSFAAWLKELFADPSHMDEMFVATAEQQLGDADVRTRLAALADTFFPDGAQSLDLRSVLGALTIPVRVIWGLQDRILPARHADGLPGRVAVHRFARVGHLPQLEARDDVAAIVAQNIASAG</sequence>
<evidence type="ECO:0000256" key="5">
    <source>
        <dbReference type="ARBA" id="ARBA00022823"/>
    </source>
</evidence>
<dbReference type="Proteomes" id="UP000826462">
    <property type="component" value="Chromosome 1"/>
</dbReference>
<dbReference type="PRINTS" id="PR00111">
    <property type="entry name" value="ABHYDROLASE"/>
</dbReference>
<dbReference type="EMBL" id="CP080095">
    <property type="protein sequence ID" value="QYD69821.1"/>
    <property type="molecule type" value="Genomic_DNA"/>
</dbReference>
<dbReference type="PROSITE" id="PS51826">
    <property type="entry name" value="PSBD"/>
    <property type="match status" value="1"/>
</dbReference>
<dbReference type="InterPro" id="IPR036625">
    <property type="entry name" value="E3-bd_dom_sf"/>
</dbReference>
<dbReference type="SUPFAM" id="SSF47005">
    <property type="entry name" value="Peripheral subunit-binding domain of 2-oxo acid dehydrogenase complex"/>
    <property type="match status" value="1"/>
</dbReference>
<comment type="similarity">
    <text evidence="2">Belongs to the 2-oxoacid dehydrogenase family.</text>
</comment>
<dbReference type="PANTHER" id="PTHR43178:SF5">
    <property type="entry name" value="LIPOAMIDE ACYLTRANSFERASE COMPONENT OF BRANCHED-CHAIN ALPHA-KETO ACID DEHYDROGENASE COMPLEX, MITOCHONDRIAL"/>
    <property type="match status" value="1"/>
</dbReference>
<dbReference type="GO" id="GO:0004742">
    <property type="term" value="F:dihydrolipoyllysine-residue acetyltransferase activity"/>
    <property type="evidence" value="ECO:0007669"/>
    <property type="project" value="UniProtKB-EC"/>
</dbReference>
<dbReference type="SUPFAM" id="SSF51230">
    <property type="entry name" value="Single hybrid motif"/>
    <property type="match status" value="1"/>
</dbReference>
<dbReference type="Pfam" id="PF12697">
    <property type="entry name" value="Abhydrolase_6"/>
    <property type="match status" value="1"/>
</dbReference>
<dbReference type="InterPro" id="IPR000073">
    <property type="entry name" value="AB_hydrolase_1"/>
</dbReference>
<protein>
    <submittedName>
        <fullName evidence="10">Acetoin dehydrogenase dihydrolipoyllysine-residue acetyltransferase subunit</fullName>
        <ecNumber evidence="10">2.3.1.12</ecNumber>
    </submittedName>
</protein>
<dbReference type="InterPro" id="IPR050743">
    <property type="entry name" value="2-oxoacid_DH_E2_comp"/>
</dbReference>
<dbReference type="EC" id="2.3.1.12" evidence="10"/>
<evidence type="ECO:0000256" key="1">
    <source>
        <dbReference type="ARBA" id="ARBA00001938"/>
    </source>
</evidence>
<dbReference type="Gene3D" id="2.40.50.100">
    <property type="match status" value="1"/>
</dbReference>
<evidence type="ECO:0000313" key="10">
    <source>
        <dbReference type="EMBL" id="QYD69821.1"/>
    </source>
</evidence>
<dbReference type="PROSITE" id="PS00189">
    <property type="entry name" value="LIPOYL"/>
    <property type="match status" value="1"/>
</dbReference>
<dbReference type="InterPro" id="IPR000089">
    <property type="entry name" value="Biotin_lipoyl"/>
</dbReference>
<dbReference type="PROSITE" id="PS50968">
    <property type="entry name" value="BIOTINYL_LIPOYL"/>
    <property type="match status" value="1"/>
</dbReference>
<evidence type="ECO:0000256" key="3">
    <source>
        <dbReference type="ARBA" id="ARBA00011484"/>
    </source>
</evidence>
<gene>
    <name evidence="10" type="ORF">KZJ38_05595</name>
</gene>
<dbReference type="Pfam" id="PF00364">
    <property type="entry name" value="Biotin_lipoyl"/>
    <property type="match status" value="1"/>
</dbReference>
<keyword evidence="11" id="KW-1185">Reference proteome</keyword>
<organism evidence="10 11">
    <name type="scientific">Paraburkholderia edwinii</name>
    <dbReference type="NCBI Taxonomy" id="2861782"/>
    <lineage>
        <taxon>Bacteria</taxon>
        <taxon>Pseudomonadati</taxon>
        <taxon>Pseudomonadota</taxon>
        <taxon>Betaproteobacteria</taxon>
        <taxon>Burkholderiales</taxon>
        <taxon>Burkholderiaceae</taxon>
        <taxon>Paraburkholderia</taxon>
    </lineage>
</organism>
<evidence type="ECO:0000256" key="4">
    <source>
        <dbReference type="ARBA" id="ARBA00022679"/>
    </source>
</evidence>
<feature type="region of interest" description="Disordered" evidence="7">
    <location>
        <begin position="106"/>
        <end position="127"/>
    </location>
</feature>
<comment type="subunit">
    <text evidence="3">Forms a 24-polypeptide structural core with octahedral symmetry.</text>
</comment>
<keyword evidence="4 10" id="KW-0808">Transferase</keyword>
<dbReference type="Gene3D" id="4.10.320.10">
    <property type="entry name" value="E3-binding domain"/>
    <property type="match status" value="1"/>
</dbReference>
<dbReference type="InterPro" id="IPR004167">
    <property type="entry name" value="PSBD"/>
</dbReference>
<dbReference type="NCBIfam" id="NF011457">
    <property type="entry name" value="PRK14875.1"/>
    <property type="match status" value="1"/>
</dbReference>